<accession>A0A6J6SJK0</accession>
<proteinExistence type="predicted"/>
<reference evidence="2" key="1">
    <citation type="submission" date="2020-05" db="EMBL/GenBank/DDBJ databases">
        <authorList>
            <person name="Chiriac C."/>
            <person name="Salcher M."/>
            <person name="Ghai R."/>
            <person name="Kavagutti S V."/>
        </authorList>
    </citation>
    <scope>NUCLEOTIDE SEQUENCE</scope>
</reference>
<sequence length="75" mass="8238">MPFAADVLTFALRLVEQGPEPEDVKAGWTAFAIFLALVAVVIFLGFSLFKQLRRVEAARKAGVYGEPAEEPSERV</sequence>
<protein>
    <submittedName>
        <fullName evidence="2">Unannotated protein</fullName>
    </submittedName>
</protein>
<dbReference type="AlphaFoldDB" id="A0A6J6SJK0"/>
<keyword evidence="1" id="KW-0472">Membrane</keyword>
<keyword evidence="1" id="KW-1133">Transmembrane helix</keyword>
<name>A0A6J6SJK0_9ZZZZ</name>
<evidence type="ECO:0000313" key="2">
    <source>
        <dbReference type="EMBL" id="CAB4735064.1"/>
    </source>
</evidence>
<keyword evidence="1" id="KW-0812">Transmembrane</keyword>
<evidence type="ECO:0000256" key="1">
    <source>
        <dbReference type="SAM" id="Phobius"/>
    </source>
</evidence>
<gene>
    <name evidence="2" type="ORF">UFOPK2579_02827</name>
</gene>
<organism evidence="2">
    <name type="scientific">freshwater metagenome</name>
    <dbReference type="NCBI Taxonomy" id="449393"/>
    <lineage>
        <taxon>unclassified sequences</taxon>
        <taxon>metagenomes</taxon>
        <taxon>ecological metagenomes</taxon>
    </lineage>
</organism>
<dbReference type="EMBL" id="CAEZXR010000468">
    <property type="protein sequence ID" value="CAB4735064.1"/>
    <property type="molecule type" value="Genomic_DNA"/>
</dbReference>
<feature type="transmembrane region" description="Helical" evidence="1">
    <location>
        <begin position="27"/>
        <end position="49"/>
    </location>
</feature>